<evidence type="ECO:0000313" key="11">
    <source>
        <dbReference type="EMBL" id="ABF21075.1"/>
    </source>
</evidence>
<dbReference type="GO" id="GO:0005576">
    <property type="term" value="C:extracellular region"/>
    <property type="evidence" value="ECO:0007669"/>
    <property type="project" value="UniProtKB-SubCell"/>
</dbReference>
<dbReference type="GO" id="GO:0046883">
    <property type="term" value="P:regulation of hormone secretion"/>
    <property type="evidence" value="ECO:0007669"/>
    <property type="project" value="TreeGrafter"/>
</dbReference>
<reference evidence="11" key="1">
    <citation type="submission" date="2006-04" db="EMBL/GenBank/DDBJ databases">
        <title>Cloning and localization of 7B2 in Aplysia.</title>
        <authorList>
            <person name="Kohn A.B."/>
            <person name="Moroz L.L."/>
        </authorList>
    </citation>
    <scope>NUCLEOTIDE SEQUENCE</scope>
</reference>
<dbReference type="EMBL" id="DQ485202">
    <property type="protein sequence ID" value="ABF21075.1"/>
    <property type="molecule type" value="mRNA"/>
</dbReference>
<dbReference type="GO" id="GO:0007218">
    <property type="term" value="P:neuropeptide signaling pathway"/>
    <property type="evidence" value="ECO:0007669"/>
    <property type="project" value="InterPro"/>
</dbReference>
<sequence length="277" mass="30969">MNILLLAATLVGVTLASYDPYVDMAQLYRMQLLANAFDDYLPESQLLDSRSEEPYWPELEDVAEPQDDKDAIYNDRFYSGAHLRDQEHLEHSALHGYQSVSGGASEVPPNPKQVKSDKQLPEYCNPPNPCPVGKTAKDNCVENFDNSAENNERLLSQQDCPCDTEHMFSCPAGSQTVSSKAQSSGNQQMALNKVMDEIAKMEHDGESLENNPTMSETRKRVTLVAKKSPHIIHKRSEQSDHSNPFLQGAPVAIAAKKDPNTAQRVIPQWARYDQPLR</sequence>
<dbReference type="OrthoDB" id="9922675at2759"/>
<evidence type="ECO:0000256" key="10">
    <source>
        <dbReference type="SAM" id="SignalP"/>
    </source>
</evidence>
<evidence type="ECO:0000256" key="6">
    <source>
        <dbReference type="ARBA" id="ARBA00022729"/>
    </source>
</evidence>
<comment type="subcellular location">
    <subcellularLocation>
        <location evidence="1">Secreted</location>
    </subcellularLocation>
</comment>
<reference evidence="13" key="2">
    <citation type="submission" date="2025-05" db="UniProtKB">
        <authorList>
            <consortium name="RefSeq"/>
        </authorList>
    </citation>
    <scope>IDENTIFICATION</scope>
</reference>
<evidence type="ECO:0000256" key="3">
    <source>
        <dbReference type="ARBA" id="ARBA00019589"/>
    </source>
</evidence>
<dbReference type="Pfam" id="PF05281">
    <property type="entry name" value="Secretogranin_V"/>
    <property type="match status" value="1"/>
</dbReference>
<accession>A5GZV0</accession>
<evidence type="ECO:0000256" key="9">
    <source>
        <dbReference type="SAM" id="MobiDB-lite"/>
    </source>
</evidence>
<dbReference type="AlphaFoldDB" id="A5GZV0"/>
<keyword evidence="8" id="KW-0143">Chaperone</keyword>
<feature type="chain" id="PRO_5002683817" description="Neuroendocrine protein 7B2" evidence="10 13">
    <location>
        <begin position="17"/>
        <end position="277"/>
    </location>
</feature>
<feature type="region of interest" description="Disordered" evidence="9">
    <location>
        <begin position="99"/>
        <end position="122"/>
    </location>
</feature>
<keyword evidence="7" id="KW-1015">Disulfide bond</keyword>
<gene>
    <name evidence="13" type="primary">LOC100533415</name>
</gene>
<keyword evidence="5" id="KW-0964">Secreted</keyword>
<evidence type="ECO:0000256" key="7">
    <source>
        <dbReference type="ARBA" id="ARBA00023157"/>
    </source>
</evidence>
<keyword evidence="6 10" id="KW-0732">Signal</keyword>
<keyword evidence="4" id="KW-0813">Transport</keyword>
<dbReference type="PANTHER" id="PTHR12738:SF0">
    <property type="entry name" value="NEUROENDOCRINE PROTEIN 7B2"/>
    <property type="match status" value="1"/>
</dbReference>
<evidence type="ECO:0000256" key="2">
    <source>
        <dbReference type="ARBA" id="ARBA00006348"/>
    </source>
</evidence>
<evidence type="ECO:0000313" key="13">
    <source>
        <dbReference type="RefSeq" id="NP_001191628.1"/>
    </source>
</evidence>
<organism evidence="11">
    <name type="scientific">Aplysia californica</name>
    <name type="common">California sea hare</name>
    <dbReference type="NCBI Taxonomy" id="6500"/>
    <lineage>
        <taxon>Eukaryota</taxon>
        <taxon>Metazoa</taxon>
        <taxon>Spiralia</taxon>
        <taxon>Lophotrochozoa</taxon>
        <taxon>Mollusca</taxon>
        <taxon>Gastropoda</taxon>
        <taxon>Heterobranchia</taxon>
        <taxon>Euthyneura</taxon>
        <taxon>Tectipleura</taxon>
        <taxon>Aplysiida</taxon>
        <taxon>Aplysioidea</taxon>
        <taxon>Aplysiidae</taxon>
        <taxon>Aplysia</taxon>
    </lineage>
</organism>
<dbReference type="InterPro" id="IPR007945">
    <property type="entry name" value="Secretogranin_V"/>
</dbReference>
<evidence type="ECO:0000256" key="5">
    <source>
        <dbReference type="ARBA" id="ARBA00022525"/>
    </source>
</evidence>
<dbReference type="GeneID" id="100533415"/>
<protein>
    <recommendedName>
        <fullName evidence="3">Neuroendocrine protein 7B2</fullName>
    </recommendedName>
</protein>
<dbReference type="GO" id="GO:0030141">
    <property type="term" value="C:secretory granule"/>
    <property type="evidence" value="ECO:0007669"/>
    <property type="project" value="InterPro"/>
</dbReference>
<dbReference type="PANTHER" id="PTHR12738">
    <property type="entry name" value="NEUROENDOCRINE PROTEIN 7B2"/>
    <property type="match status" value="1"/>
</dbReference>
<dbReference type="RefSeq" id="NP_001191628.1">
    <property type="nucleotide sequence ID" value="NM_001204699.1"/>
</dbReference>
<evidence type="ECO:0000256" key="4">
    <source>
        <dbReference type="ARBA" id="ARBA00022448"/>
    </source>
</evidence>
<keyword evidence="12" id="KW-1185">Reference proteome</keyword>
<dbReference type="Proteomes" id="UP000694888">
    <property type="component" value="Unplaced"/>
</dbReference>
<dbReference type="GO" id="GO:0030234">
    <property type="term" value="F:enzyme regulator activity"/>
    <property type="evidence" value="ECO:0007669"/>
    <property type="project" value="TreeGrafter"/>
</dbReference>
<evidence type="ECO:0000256" key="8">
    <source>
        <dbReference type="ARBA" id="ARBA00023186"/>
    </source>
</evidence>
<name>A5GZV0_APLCA</name>
<feature type="signal peptide" evidence="10 13">
    <location>
        <begin position="1"/>
        <end position="16"/>
    </location>
</feature>
<evidence type="ECO:0000256" key="1">
    <source>
        <dbReference type="ARBA" id="ARBA00004613"/>
    </source>
</evidence>
<proteinExistence type="evidence at transcript level"/>
<comment type="similarity">
    <text evidence="2">Belongs to the 7B2 family.</text>
</comment>
<evidence type="ECO:0000313" key="12">
    <source>
        <dbReference type="Proteomes" id="UP000694888"/>
    </source>
</evidence>